<proteinExistence type="predicted"/>
<accession>A0A3S9WBZ7</accession>
<organism evidence="1 2">
    <name type="scientific">Microbacterium lemovicicum</name>
    <dbReference type="NCBI Taxonomy" id="1072463"/>
    <lineage>
        <taxon>Bacteria</taxon>
        <taxon>Bacillati</taxon>
        <taxon>Actinomycetota</taxon>
        <taxon>Actinomycetes</taxon>
        <taxon>Micrococcales</taxon>
        <taxon>Microbacteriaceae</taxon>
        <taxon>Microbacterium</taxon>
    </lineage>
</organism>
<dbReference type="EMBL" id="CP031423">
    <property type="protein sequence ID" value="AZS37561.1"/>
    <property type="molecule type" value="Genomic_DNA"/>
</dbReference>
<keyword evidence="2" id="KW-1185">Reference proteome</keyword>
<dbReference type="Proteomes" id="UP000276888">
    <property type="component" value="Chromosome"/>
</dbReference>
<dbReference type="AlphaFoldDB" id="A0A3S9WBZ7"/>
<protein>
    <submittedName>
        <fullName evidence="1">Uncharacterized protein</fullName>
    </submittedName>
</protein>
<dbReference type="KEGG" id="mlv:CVS47_02199"/>
<dbReference type="OrthoDB" id="5081462at2"/>
<name>A0A3S9WBZ7_9MICO</name>
<evidence type="ECO:0000313" key="1">
    <source>
        <dbReference type="EMBL" id="AZS37561.1"/>
    </source>
</evidence>
<sequence length="63" mass="7268">MPQSADPLDHFRVETQEERALRALEAIKNGGDVTAEAFRLSNEFTDRHTARLADWMRTLLRRG</sequence>
<evidence type="ECO:0000313" key="2">
    <source>
        <dbReference type="Proteomes" id="UP000276888"/>
    </source>
</evidence>
<reference evidence="1 2" key="1">
    <citation type="submission" date="2018-08" db="EMBL/GenBank/DDBJ databases">
        <title>Microbacterium lemovicicum sp. nov., a bacterium isolated from a natural uranium-rich soil.</title>
        <authorList>
            <person name="ORTET P."/>
        </authorList>
    </citation>
    <scope>NUCLEOTIDE SEQUENCE [LARGE SCALE GENOMIC DNA]</scope>
    <source>
        <strain evidence="1 2">Viu22</strain>
    </source>
</reference>
<dbReference type="RefSeq" id="WP_127096102.1">
    <property type="nucleotide sequence ID" value="NZ_CP031423.1"/>
</dbReference>
<gene>
    <name evidence="1" type="ORF">CVS47_02199</name>
</gene>